<proteinExistence type="predicted"/>
<reference evidence="1" key="1">
    <citation type="submission" date="2022-11" db="EMBL/GenBank/DDBJ databases">
        <title>beta-Carotene-producing bacterium, Jeongeuplla avenae sp. nov., alleviates the salt stress of Arabidopsis seedlings.</title>
        <authorList>
            <person name="Jiang L."/>
            <person name="Lee J."/>
        </authorList>
    </citation>
    <scope>NUCLEOTIDE SEQUENCE</scope>
    <source>
        <strain evidence="1">DY_R2A_6</strain>
    </source>
</reference>
<dbReference type="Proteomes" id="UP001163223">
    <property type="component" value="Chromosome"/>
</dbReference>
<keyword evidence="2" id="KW-1185">Reference proteome</keyword>
<evidence type="ECO:0000313" key="2">
    <source>
        <dbReference type="Proteomes" id="UP001163223"/>
    </source>
</evidence>
<name>A0ACD4NL68_9HYPH</name>
<organism evidence="1 2">
    <name type="scientific">Antarcticirhabdus aurantiaca</name>
    <dbReference type="NCBI Taxonomy" id="2606717"/>
    <lineage>
        <taxon>Bacteria</taxon>
        <taxon>Pseudomonadati</taxon>
        <taxon>Pseudomonadota</taxon>
        <taxon>Alphaproteobacteria</taxon>
        <taxon>Hyphomicrobiales</taxon>
        <taxon>Aurantimonadaceae</taxon>
        <taxon>Antarcticirhabdus</taxon>
    </lineage>
</organism>
<gene>
    <name evidence="1" type="ORF">OXU80_22255</name>
</gene>
<evidence type="ECO:0000313" key="1">
    <source>
        <dbReference type="EMBL" id="WAJ27538.1"/>
    </source>
</evidence>
<protein>
    <submittedName>
        <fullName evidence="1">Uncharacterized protein</fullName>
    </submittedName>
</protein>
<sequence>MSELPLSKRLAAADEPTLREMLREAEVHLASQQTVALAADQRAMTITGFFAAAAVVLIGGASGYAIGDKPNVALSVICILVAAALLGAIWFAVRAAAPAGFDFAGSSPADWVRDIEARKPLNESLAEMCAHFADSIDANHKRMEANAKRLWTAIWIAFGALGVGGAAFILTLALS</sequence>
<dbReference type="EMBL" id="CP113520">
    <property type="protein sequence ID" value="WAJ27538.1"/>
    <property type="molecule type" value="Genomic_DNA"/>
</dbReference>
<accession>A0ACD4NL68</accession>